<keyword evidence="3" id="KW-1185">Reference proteome</keyword>
<dbReference type="Proteomes" id="UP000183585">
    <property type="component" value="Unassembled WGS sequence"/>
</dbReference>
<proteinExistence type="predicted"/>
<sequence>MTDTDTTPGRRPPSAVLNQQSPVDAAWTRRVEPRRQQLLDRFDDASRRVIAADEECDDLDAAAGQELAELDAKIPDVGEEPTEVEWLTRRAAQADQQVSYARHDVALREATVRREHSRREAVEVQARIGQIDDLLEGGGYAAGAEAQMAILMLDVQQSGLDLAHEVASLDFARQRLALAEHVQRDVHAALRAAQRSESRAQKPR</sequence>
<protein>
    <submittedName>
        <fullName evidence="2">Uncharacterized protein</fullName>
    </submittedName>
</protein>
<name>A0A1C4V5F6_9ACTN</name>
<evidence type="ECO:0000313" key="2">
    <source>
        <dbReference type="EMBL" id="SCE79243.1"/>
    </source>
</evidence>
<dbReference type="AlphaFoldDB" id="A0A1C4V5F6"/>
<gene>
    <name evidence="2" type="ORF">GA0070563_10250</name>
</gene>
<evidence type="ECO:0000256" key="1">
    <source>
        <dbReference type="SAM" id="MobiDB-lite"/>
    </source>
</evidence>
<feature type="region of interest" description="Disordered" evidence="1">
    <location>
        <begin position="1"/>
        <end position="29"/>
    </location>
</feature>
<accession>A0A1C4V5F6</accession>
<reference evidence="3" key="1">
    <citation type="submission" date="2016-06" db="EMBL/GenBank/DDBJ databases">
        <authorList>
            <person name="Varghese N."/>
            <person name="Submissions Spin"/>
        </authorList>
    </citation>
    <scope>NUCLEOTIDE SEQUENCE [LARGE SCALE GENOMIC DNA]</scope>
    <source>
        <strain evidence="3">DSM 43168</strain>
    </source>
</reference>
<organism evidence="2 3">
    <name type="scientific">Micromonospora carbonacea</name>
    <dbReference type="NCBI Taxonomy" id="47853"/>
    <lineage>
        <taxon>Bacteria</taxon>
        <taxon>Bacillati</taxon>
        <taxon>Actinomycetota</taxon>
        <taxon>Actinomycetes</taxon>
        <taxon>Micromonosporales</taxon>
        <taxon>Micromonosporaceae</taxon>
        <taxon>Micromonospora</taxon>
    </lineage>
</organism>
<dbReference type="RefSeq" id="WP_074472922.1">
    <property type="nucleotide sequence ID" value="NZ_FMCT01000002.1"/>
</dbReference>
<dbReference type="EMBL" id="FMCT01000002">
    <property type="protein sequence ID" value="SCE79243.1"/>
    <property type="molecule type" value="Genomic_DNA"/>
</dbReference>
<evidence type="ECO:0000313" key="3">
    <source>
        <dbReference type="Proteomes" id="UP000183585"/>
    </source>
</evidence>